<comment type="caution">
    <text evidence="5">The sequence shown here is derived from an EMBL/GenBank/DDBJ whole genome shotgun (WGS) entry which is preliminary data.</text>
</comment>
<dbReference type="Gene3D" id="3.40.50.1000">
    <property type="entry name" value="HAD superfamily/HAD-like"/>
    <property type="match status" value="1"/>
</dbReference>
<dbReference type="NCBIfam" id="TIGR01509">
    <property type="entry name" value="HAD-SF-IA-v3"/>
    <property type="match status" value="1"/>
</dbReference>
<comment type="cofactor">
    <cofactor evidence="1">
        <name>Mg(2+)</name>
        <dbReference type="ChEBI" id="CHEBI:18420"/>
    </cofactor>
</comment>
<dbReference type="RefSeq" id="WP_379894880.1">
    <property type="nucleotide sequence ID" value="NZ_CBCSCT010000039.1"/>
</dbReference>
<evidence type="ECO:0000313" key="5">
    <source>
        <dbReference type="EMBL" id="MFC5987487.1"/>
    </source>
</evidence>
<evidence type="ECO:0000256" key="4">
    <source>
        <dbReference type="ARBA" id="ARBA00022842"/>
    </source>
</evidence>
<evidence type="ECO:0000313" key="6">
    <source>
        <dbReference type="Proteomes" id="UP001596250"/>
    </source>
</evidence>
<dbReference type="InterPro" id="IPR041492">
    <property type="entry name" value="HAD_2"/>
</dbReference>
<reference evidence="6" key="1">
    <citation type="journal article" date="2019" name="Int. J. Syst. Evol. Microbiol.">
        <title>The Global Catalogue of Microorganisms (GCM) 10K type strain sequencing project: providing services to taxonomists for standard genome sequencing and annotation.</title>
        <authorList>
            <consortium name="The Broad Institute Genomics Platform"/>
            <consortium name="The Broad Institute Genome Sequencing Center for Infectious Disease"/>
            <person name="Wu L."/>
            <person name="Ma J."/>
        </authorList>
    </citation>
    <scope>NUCLEOTIDE SEQUENCE [LARGE SCALE GENOMIC DNA]</scope>
    <source>
        <strain evidence="6">CCM 8749</strain>
    </source>
</reference>
<protein>
    <submittedName>
        <fullName evidence="5">HAD family hydrolase</fullName>
        <ecNumber evidence="5">3.1.3.-</ecNumber>
    </submittedName>
</protein>
<dbReference type="InterPro" id="IPR036412">
    <property type="entry name" value="HAD-like_sf"/>
</dbReference>
<evidence type="ECO:0000256" key="2">
    <source>
        <dbReference type="ARBA" id="ARBA00022723"/>
    </source>
</evidence>
<dbReference type="Pfam" id="PF13419">
    <property type="entry name" value="HAD_2"/>
    <property type="match status" value="1"/>
</dbReference>
<evidence type="ECO:0000256" key="1">
    <source>
        <dbReference type="ARBA" id="ARBA00001946"/>
    </source>
</evidence>
<dbReference type="Proteomes" id="UP001596250">
    <property type="component" value="Unassembled WGS sequence"/>
</dbReference>
<keyword evidence="3 5" id="KW-0378">Hydrolase</keyword>
<accession>A0ABW1IQV2</accession>
<dbReference type="NCBIfam" id="TIGR01549">
    <property type="entry name" value="HAD-SF-IA-v1"/>
    <property type="match status" value="1"/>
</dbReference>
<sequence length="180" mass="21148">MKEYIRTADRDGYRSKRELYEDLKRHLNMKQEHTTIEDMLHFWFSEFPKCTELMEGAQDVIEHLKSKQIKLGIITNGAVHTQHAKIDQAGIRPYFDCIVVSDEVGVKKPDRQIFDIALERLNIHPQQTWYVGDHPRNDVHGAREAGLQAVWLEGFMEWDAAIEPPEYVITHLKQLQSYFK</sequence>
<evidence type="ECO:0000256" key="3">
    <source>
        <dbReference type="ARBA" id="ARBA00022801"/>
    </source>
</evidence>
<keyword evidence="2" id="KW-0479">Metal-binding</keyword>
<dbReference type="PANTHER" id="PTHR46470">
    <property type="entry name" value="N-ACYLNEURAMINATE-9-PHOSPHATASE"/>
    <property type="match status" value="1"/>
</dbReference>
<gene>
    <name evidence="5" type="ORF">ACFPXP_13860</name>
</gene>
<organism evidence="5 6">
    <name type="scientific">Marinicrinis lubricantis</name>
    <dbReference type="NCBI Taxonomy" id="2086470"/>
    <lineage>
        <taxon>Bacteria</taxon>
        <taxon>Bacillati</taxon>
        <taxon>Bacillota</taxon>
        <taxon>Bacilli</taxon>
        <taxon>Bacillales</taxon>
        <taxon>Paenibacillaceae</taxon>
    </lineage>
</organism>
<dbReference type="InterPro" id="IPR023214">
    <property type="entry name" value="HAD_sf"/>
</dbReference>
<dbReference type="EC" id="3.1.3.-" evidence="5"/>
<proteinExistence type="predicted"/>
<dbReference type="InterPro" id="IPR051400">
    <property type="entry name" value="HAD-like_hydrolase"/>
</dbReference>
<keyword evidence="6" id="KW-1185">Reference proteome</keyword>
<dbReference type="SUPFAM" id="SSF56784">
    <property type="entry name" value="HAD-like"/>
    <property type="match status" value="1"/>
</dbReference>
<dbReference type="EMBL" id="JBHSQV010000164">
    <property type="protein sequence ID" value="MFC5987487.1"/>
    <property type="molecule type" value="Genomic_DNA"/>
</dbReference>
<dbReference type="PANTHER" id="PTHR46470:SF2">
    <property type="entry name" value="GLYCERALDEHYDE 3-PHOSPHATE PHOSPHATASE"/>
    <property type="match status" value="1"/>
</dbReference>
<dbReference type="PRINTS" id="PR00413">
    <property type="entry name" value="HADHALOGNASE"/>
</dbReference>
<name>A0ABW1IQV2_9BACL</name>
<keyword evidence="4" id="KW-0460">Magnesium</keyword>
<dbReference type="InterPro" id="IPR006439">
    <property type="entry name" value="HAD-SF_hydro_IA"/>
</dbReference>
<dbReference type="GO" id="GO:0016787">
    <property type="term" value="F:hydrolase activity"/>
    <property type="evidence" value="ECO:0007669"/>
    <property type="project" value="UniProtKB-KW"/>
</dbReference>